<dbReference type="Gene3D" id="1.10.10.10">
    <property type="entry name" value="Winged helix-like DNA-binding domain superfamily/Winged helix DNA-binding domain"/>
    <property type="match status" value="1"/>
</dbReference>
<evidence type="ECO:0000256" key="1">
    <source>
        <dbReference type="ARBA" id="ARBA00009437"/>
    </source>
</evidence>
<dbReference type="Pfam" id="PF00126">
    <property type="entry name" value="HTH_1"/>
    <property type="match status" value="1"/>
</dbReference>
<dbReference type="AlphaFoldDB" id="A0A318H6X1"/>
<name>A0A318H6X1_9BURK</name>
<comment type="similarity">
    <text evidence="1">Belongs to the LysR transcriptional regulatory family.</text>
</comment>
<dbReference type="SUPFAM" id="SSF53850">
    <property type="entry name" value="Periplasmic binding protein-like II"/>
    <property type="match status" value="1"/>
</dbReference>
<dbReference type="EMBL" id="QJJS01000010">
    <property type="protein sequence ID" value="PXW95246.1"/>
    <property type="molecule type" value="Genomic_DNA"/>
</dbReference>
<dbReference type="InterPro" id="IPR058163">
    <property type="entry name" value="LysR-type_TF_proteobact-type"/>
</dbReference>
<proteinExistence type="inferred from homology"/>
<evidence type="ECO:0000259" key="5">
    <source>
        <dbReference type="PROSITE" id="PS50931"/>
    </source>
</evidence>
<keyword evidence="3" id="KW-0238">DNA-binding</keyword>
<evidence type="ECO:0000256" key="3">
    <source>
        <dbReference type="ARBA" id="ARBA00023125"/>
    </source>
</evidence>
<feature type="domain" description="HTH lysR-type" evidence="5">
    <location>
        <begin position="1"/>
        <end position="61"/>
    </location>
</feature>
<evidence type="ECO:0000256" key="4">
    <source>
        <dbReference type="ARBA" id="ARBA00023163"/>
    </source>
</evidence>
<dbReference type="GO" id="GO:0003700">
    <property type="term" value="F:DNA-binding transcription factor activity"/>
    <property type="evidence" value="ECO:0007669"/>
    <property type="project" value="InterPro"/>
</dbReference>
<evidence type="ECO:0000313" key="7">
    <source>
        <dbReference type="Proteomes" id="UP000247811"/>
    </source>
</evidence>
<protein>
    <submittedName>
        <fullName evidence="6">LysR family transcriptional regulator</fullName>
    </submittedName>
</protein>
<evidence type="ECO:0000256" key="2">
    <source>
        <dbReference type="ARBA" id="ARBA00023015"/>
    </source>
</evidence>
<dbReference type="OrthoDB" id="8591238at2"/>
<reference evidence="6 7" key="1">
    <citation type="submission" date="2018-05" db="EMBL/GenBank/DDBJ databases">
        <title>Genomic Encyclopedia of Type Strains, Phase IV (KMG-IV): sequencing the most valuable type-strain genomes for metagenomic binning, comparative biology and taxonomic classification.</title>
        <authorList>
            <person name="Goeker M."/>
        </authorList>
    </citation>
    <scope>NUCLEOTIDE SEQUENCE [LARGE SCALE GENOMIC DNA]</scope>
    <source>
        <strain evidence="6 7">DSM 566</strain>
    </source>
</reference>
<gene>
    <name evidence="6" type="ORF">C7444_11091</name>
</gene>
<evidence type="ECO:0000313" key="6">
    <source>
        <dbReference type="EMBL" id="PXW95246.1"/>
    </source>
</evidence>
<dbReference type="PRINTS" id="PR00039">
    <property type="entry name" value="HTHLYSR"/>
</dbReference>
<dbReference type="InterPro" id="IPR036390">
    <property type="entry name" value="WH_DNA-bd_sf"/>
</dbReference>
<dbReference type="GO" id="GO:0003677">
    <property type="term" value="F:DNA binding"/>
    <property type="evidence" value="ECO:0007669"/>
    <property type="project" value="UniProtKB-KW"/>
</dbReference>
<dbReference type="Gene3D" id="3.40.190.10">
    <property type="entry name" value="Periplasmic binding protein-like II"/>
    <property type="match status" value="2"/>
</dbReference>
<dbReference type="Pfam" id="PF03466">
    <property type="entry name" value="LysR_substrate"/>
    <property type="match status" value="1"/>
</dbReference>
<dbReference type="PROSITE" id="PS50931">
    <property type="entry name" value="HTH_LYSR"/>
    <property type="match status" value="1"/>
</dbReference>
<keyword evidence="2" id="KW-0805">Transcription regulation</keyword>
<accession>A0A318H6X1</accession>
<comment type="caution">
    <text evidence="6">The sequence shown here is derived from an EMBL/GenBank/DDBJ whole genome shotgun (WGS) entry which is preliminary data.</text>
</comment>
<dbReference type="InterPro" id="IPR036388">
    <property type="entry name" value="WH-like_DNA-bd_sf"/>
</dbReference>
<dbReference type="InterPro" id="IPR000847">
    <property type="entry name" value="LysR_HTH_N"/>
</dbReference>
<dbReference type="Proteomes" id="UP000247811">
    <property type="component" value="Unassembled WGS sequence"/>
</dbReference>
<dbReference type="CDD" id="cd08432">
    <property type="entry name" value="PBP2_GcdR_TrpI_HvrB_AmpR_like"/>
    <property type="match status" value="1"/>
</dbReference>
<dbReference type="RefSeq" id="WP_110401111.1">
    <property type="nucleotide sequence ID" value="NZ_QJJS01000010.1"/>
</dbReference>
<keyword evidence="7" id="KW-1185">Reference proteome</keyword>
<dbReference type="SUPFAM" id="SSF46785">
    <property type="entry name" value="Winged helix' DNA-binding domain"/>
    <property type="match status" value="1"/>
</dbReference>
<keyword evidence="4" id="KW-0804">Transcription</keyword>
<dbReference type="PANTHER" id="PTHR30537:SF5">
    <property type="entry name" value="HTH-TYPE TRANSCRIPTIONAL ACTIVATOR TTDR-RELATED"/>
    <property type="match status" value="1"/>
</dbReference>
<organism evidence="6 7">
    <name type="scientific">Sphaerotilus hippei</name>
    <dbReference type="NCBI Taxonomy" id="744406"/>
    <lineage>
        <taxon>Bacteria</taxon>
        <taxon>Pseudomonadati</taxon>
        <taxon>Pseudomonadota</taxon>
        <taxon>Betaproteobacteria</taxon>
        <taxon>Burkholderiales</taxon>
        <taxon>Sphaerotilaceae</taxon>
        <taxon>Sphaerotilus</taxon>
    </lineage>
</organism>
<dbReference type="PANTHER" id="PTHR30537">
    <property type="entry name" value="HTH-TYPE TRANSCRIPTIONAL REGULATOR"/>
    <property type="match status" value="1"/>
</dbReference>
<sequence>MSPSLLAWLRCFDAAARCGSFTKAAAELCVTQGAVSQQVKQLEQWLQRPLFLRTPRSLALTPEGQWLGTVLQESFQAIEATLNRLRRPPDDRSTTLSCAPSFAMGWLTPRLGDFFRAHPQVGLRVIGEFHLLDHERMVRDAVDAAVRFDLGDYRDLDATCFLDEWLLPVASPAFLAAHPELRSPADLKASMLLHDTSPWDGAGAFHEWDHWMGQVGAAALPLAAGRHFNLSQLAVGAALAGQGVAMGRAALVHDDLRCGRLVAPFPTPVRSPASYHFISVVEPMPSTARVAAWLTQEAARFRRERDALLQALPHASA</sequence>
<dbReference type="InterPro" id="IPR005119">
    <property type="entry name" value="LysR_subst-bd"/>
</dbReference>